<proteinExistence type="predicted"/>
<evidence type="ECO:0000313" key="1">
    <source>
        <dbReference type="EMBL" id="TDB79961.1"/>
    </source>
</evidence>
<comment type="caution">
    <text evidence="1">The sequence shown here is derived from an EMBL/GenBank/DDBJ whole genome shotgun (WGS) entry which is preliminary data.</text>
</comment>
<name>A0ABY2DCJ8_9ACTN</name>
<feature type="non-terminal residue" evidence="1">
    <location>
        <position position="70"/>
    </location>
</feature>
<protein>
    <submittedName>
        <fullName evidence="1">Uncharacterized protein</fullName>
    </submittedName>
</protein>
<dbReference type="EMBL" id="SMKE01001122">
    <property type="protein sequence ID" value="TDB79961.1"/>
    <property type="molecule type" value="Genomic_DNA"/>
</dbReference>
<keyword evidence="2" id="KW-1185">Reference proteome</keyword>
<organism evidence="1 2">
    <name type="scientific">Micromonospora fluostatini</name>
    <dbReference type="NCBI Taxonomy" id="1629071"/>
    <lineage>
        <taxon>Bacteria</taxon>
        <taxon>Bacillati</taxon>
        <taxon>Actinomycetota</taxon>
        <taxon>Actinomycetes</taxon>
        <taxon>Micromonosporales</taxon>
        <taxon>Micromonosporaceae</taxon>
        <taxon>Micromonospora</taxon>
    </lineage>
</organism>
<gene>
    <name evidence="1" type="ORF">E1091_19395</name>
</gene>
<reference evidence="1 2" key="1">
    <citation type="submission" date="2019-02" db="EMBL/GenBank/DDBJ databases">
        <title>Draft genome sequences of novel Actinobacteria.</title>
        <authorList>
            <person name="Sahin N."/>
            <person name="Ay H."/>
            <person name="Saygin H."/>
        </authorList>
    </citation>
    <scope>NUCLEOTIDE SEQUENCE [LARGE SCALE GENOMIC DNA]</scope>
    <source>
        <strain evidence="1 2">JCM 30529</strain>
    </source>
</reference>
<sequence>MTSKKTYWMADGQGAVALVEGAEERDRLIPLGWADSEPPAPDQQVWMRHAEHGGRAKFPLASVELWRPRG</sequence>
<dbReference type="Proteomes" id="UP000295626">
    <property type="component" value="Unassembled WGS sequence"/>
</dbReference>
<accession>A0ABY2DCJ8</accession>
<evidence type="ECO:0000313" key="2">
    <source>
        <dbReference type="Proteomes" id="UP000295626"/>
    </source>
</evidence>